<dbReference type="Proteomes" id="UP001165378">
    <property type="component" value="Unassembled WGS sequence"/>
</dbReference>
<protein>
    <submittedName>
        <fullName evidence="3">DUF2752 domain-containing protein</fullName>
    </submittedName>
</protein>
<reference evidence="3" key="1">
    <citation type="submission" date="2022-01" db="EMBL/GenBank/DDBJ databases">
        <title>Genome-Based Taxonomic Classification of the Phylum Actinobacteria.</title>
        <authorList>
            <person name="Gao Y."/>
        </authorList>
    </citation>
    <scope>NUCLEOTIDE SEQUENCE</scope>
    <source>
        <strain evidence="3">KLBMP 8922</strain>
    </source>
</reference>
<feature type="region of interest" description="Disordered" evidence="1">
    <location>
        <begin position="1"/>
        <end position="20"/>
    </location>
</feature>
<evidence type="ECO:0000313" key="4">
    <source>
        <dbReference type="Proteomes" id="UP001165378"/>
    </source>
</evidence>
<gene>
    <name evidence="3" type="ORF">LZ495_24820</name>
</gene>
<dbReference type="EMBL" id="JAKFHA010000016">
    <property type="protein sequence ID" value="MCF2530423.1"/>
    <property type="molecule type" value="Genomic_DNA"/>
</dbReference>
<dbReference type="Pfam" id="PF10825">
    <property type="entry name" value="DUF2752"/>
    <property type="match status" value="1"/>
</dbReference>
<feature type="transmembrane region" description="Helical" evidence="2">
    <location>
        <begin position="26"/>
        <end position="47"/>
    </location>
</feature>
<feature type="transmembrane region" description="Helical" evidence="2">
    <location>
        <begin position="133"/>
        <end position="154"/>
    </location>
</feature>
<keyword evidence="4" id="KW-1185">Reference proteome</keyword>
<evidence type="ECO:0000313" key="3">
    <source>
        <dbReference type="EMBL" id="MCF2530423.1"/>
    </source>
</evidence>
<organism evidence="3 4">
    <name type="scientific">Yinghuangia soli</name>
    <dbReference type="NCBI Taxonomy" id="2908204"/>
    <lineage>
        <taxon>Bacteria</taxon>
        <taxon>Bacillati</taxon>
        <taxon>Actinomycetota</taxon>
        <taxon>Actinomycetes</taxon>
        <taxon>Kitasatosporales</taxon>
        <taxon>Streptomycetaceae</taxon>
        <taxon>Yinghuangia</taxon>
    </lineage>
</organism>
<keyword evidence="2" id="KW-0472">Membrane</keyword>
<name>A0AA41Q2L1_9ACTN</name>
<evidence type="ECO:0000256" key="2">
    <source>
        <dbReference type="SAM" id="Phobius"/>
    </source>
</evidence>
<dbReference type="RefSeq" id="WP_235055090.1">
    <property type="nucleotide sequence ID" value="NZ_JAKFHA010000016.1"/>
</dbReference>
<evidence type="ECO:0000256" key="1">
    <source>
        <dbReference type="SAM" id="MobiDB-lite"/>
    </source>
</evidence>
<comment type="caution">
    <text evidence="3">The sequence shown here is derived from an EMBL/GenBank/DDBJ whole genome shotgun (WGS) entry which is preliminary data.</text>
</comment>
<accession>A0AA41Q2L1</accession>
<keyword evidence="2" id="KW-0812">Transmembrane</keyword>
<proteinExistence type="predicted"/>
<dbReference type="InterPro" id="IPR021215">
    <property type="entry name" value="DUF2752"/>
</dbReference>
<sequence>MDDVTGSPTPDAAFLRPAPPPPGKRLALRLAGPAAVAAGVLAATAYVGTVDPNEPGHYPLCPTLQFTGLFCPGCGGLRCVHALASADIPAALGFNAFAVAMVPLLVFIWLRWTVRSARGQVRMSAADPRLVKLLLAGIAVFTVLRNLPFGTWLAP</sequence>
<keyword evidence="2" id="KW-1133">Transmembrane helix</keyword>
<dbReference type="AlphaFoldDB" id="A0AA41Q2L1"/>
<feature type="transmembrane region" description="Helical" evidence="2">
    <location>
        <begin position="92"/>
        <end position="112"/>
    </location>
</feature>